<feature type="region of interest" description="Disordered" evidence="5">
    <location>
        <begin position="442"/>
        <end position="469"/>
    </location>
</feature>
<dbReference type="AlphaFoldDB" id="A0A1N6DZX0"/>
<evidence type="ECO:0000313" key="7">
    <source>
        <dbReference type="EMBL" id="SIN76302.1"/>
    </source>
</evidence>
<keyword evidence="3" id="KW-0378">Hydrolase</keyword>
<reference evidence="8" key="1">
    <citation type="submission" date="2016-11" db="EMBL/GenBank/DDBJ databases">
        <authorList>
            <person name="Varghese N."/>
            <person name="Submissions S."/>
        </authorList>
    </citation>
    <scope>NUCLEOTIDE SEQUENCE [LARGE SCALE GENOMIC DNA]</scope>
    <source>
        <strain evidence="8">DSM 29440</strain>
    </source>
</reference>
<dbReference type="STRING" id="1217970.SAMN05444002_0186"/>
<proteinExistence type="inferred from homology"/>
<feature type="domain" description="Sulfatase N-terminal" evidence="6">
    <location>
        <begin position="4"/>
        <end position="345"/>
    </location>
</feature>
<comment type="similarity">
    <text evidence="1">Belongs to the sulfatase family.</text>
</comment>
<dbReference type="GO" id="GO:0004065">
    <property type="term" value="F:arylsulfatase activity"/>
    <property type="evidence" value="ECO:0007669"/>
    <property type="project" value="TreeGrafter"/>
</dbReference>
<evidence type="ECO:0000256" key="3">
    <source>
        <dbReference type="ARBA" id="ARBA00022801"/>
    </source>
</evidence>
<evidence type="ECO:0000256" key="4">
    <source>
        <dbReference type="ARBA" id="ARBA00022837"/>
    </source>
</evidence>
<dbReference type="PANTHER" id="PTHR42693">
    <property type="entry name" value="ARYLSULFATASE FAMILY MEMBER"/>
    <property type="match status" value="1"/>
</dbReference>
<dbReference type="InterPro" id="IPR017850">
    <property type="entry name" value="Alkaline_phosphatase_core_sf"/>
</dbReference>
<keyword evidence="8" id="KW-1185">Reference proteome</keyword>
<dbReference type="Proteomes" id="UP000184932">
    <property type="component" value="Unassembled WGS sequence"/>
</dbReference>
<dbReference type="GO" id="GO:0046872">
    <property type="term" value="F:metal ion binding"/>
    <property type="evidence" value="ECO:0007669"/>
    <property type="project" value="UniProtKB-KW"/>
</dbReference>
<gene>
    <name evidence="7" type="ORF">SAMN05444002_0186</name>
</gene>
<evidence type="ECO:0000259" key="6">
    <source>
        <dbReference type="Pfam" id="PF00884"/>
    </source>
</evidence>
<evidence type="ECO:0000256" key="5">
    <source>
        <dbReference type="SAM" id="MobiDB-lite"/>
    </source>
</evidence>
<protein>
    <submittedName>
        <fullName evidence="7">Arylsulfatase A</fullName>
    </submittedName>
</protein>
<feature type="compositionally biased region" description="Basic and acidic residues" evidence="5">
    <location>
        <begin position="456"/>
        <end position="469"/>
    </location>
</feature>
<organism evidence="7 8">
    <name type="scientific">Vannielia litorea</name>
    <dbReference type="NCBI Taxonomy" id="1217970"/>
    <lineage>
        <taxon>Bacteria</taxon>
        <taxon>Pseudomonadati</taxon>
        <taxon>Pseudomonadota</taxon>
        <taxon>Alphaproteobacteria</taxon>
        <taxon>Rhodobacterales</taxon>
        <taxon>Paracoccaceae</taxon>
        <taxon>Vannielia</taxon>
    </lineage>
</organism>
<dbReference type="PROSITE" id="PS00523">
    <property type="entry name" value="SULFATASE_1"/>
    <property type="match status" value="1"/>
</dbReference>
<dbReference type="Pfam" id="PF00884">
    <property type="entry name" value="Sulfatase"/>
    <property type="match status" value="1"/>
</dbReference>
<accession>A0A1N6DZX0</accession>
<dbReference type="RefSeq" id="WP_074254399.1">
    <property type="nucleotide sequence ID" value="NZ_FSRL01000001.1"/>
</dbReference>
<dbReference type="SUPFAM" id="SSF53649">
    <property type="entry name" value="Alkaline phosphatase-like"/>
    <property type="match status" value="1"/>
</dbReference>
<dbReference type="Gene3D" id="3.40.720.10">
    <property type="entry name" value="Alkaline Phosphatase, subunit A"/>
    <property type="match status" value="1"/>
</dbReference>
<keyword evidence="2" id="KW-0479">Metal-binding</keyword>
<dbReference type="EMBL" id="FSRL01000001">
    <property type="protein sequence ID" value="SIN76302.1"/>
    <property type="molecule type" value="Genomic_DNA"/>
</dbReference>
<evidence type="ECO:0000256" key="1">
    <source>
        <dbReference type="ARBA" id="ARBA00008779"/>
    </source>
</evidence>
<dbReference type="InterPro" id="IPR024607">
    <property type="entry name" value="Sulfatase_CS"/>
</dbReference>
<evidence type="ECO:0000256" key="2">
    <source>
        <dbReference type="ARBA" id="ARBA00022723"/>
    </source>
</evidence>
<sequence length="469" mass="53207">MARQNIILFLTDQWRWDTLNEAGHPAILPNLRAFRAEATNFENAFTTVPLCTPARASLFTGRLPHQHGTTDNVQGKSFYPHGKLHPKQTTYLERLRDAGYNVAFVGKWHLGDGTILDRGIEDVVLSDGGDTPLTAASDVSFAEPRKSPYYGTITDGEPLDGIRVARAIEMLPRLAASDQPFCLVVSLHAPHFPHHVPAEFVALYDDLPADYVPKNWCRQFAEPGKPLAQSRPWHAVHDTAHMSAEDWRRTAQHYWGFCSYTDALFGRFRAAMTEAGLDESTLLAFTSDHGEMLGAHGWFDKGPFFYEEVMRIPMMVRQPGVAGGETRRNFVSFHDLFPTLIERAGAETLLDAAERERSYWRSDNDAAFYTYDAYQGRQFRFRGIRETRYKYAWSPHDLEELYDLDADPGERRNLASEPTHQVIGQRLKARLFDWMTRENDWLSGPGSHPPVGSYVDGRDAGEQHQHPQG</sequence>
<dbReference type="PANTHER" id="PTHR42693:SF53">
    <property type="entry name" value="ENDO-4-O-SULFATASE"/>
    <property type="match status" value="1"/>
</dbReference>
<dbReference type="InterPro" id="IPR050738">
    <property type="entry name" value="Sulfatase"/>
</dbReference>
<keyword evidence="4" id="KW-0106">Calcium</keyword>
<evidence type="ECO:0000313" key="8">
    <source>
        <dbReference type="Proteomes" id="UP000184932"/>
    </source>
</evidence>
<name>A0A1N6DZX0_9RHOB</name>
<dbReference type="InterPro" id="IPR000917">
    <property type="entry name" value="Sulfatase_N"/>
</dbReference>